<dbReference type="FunFam" id="2.10.25.10:FF:000038">
    <property type="entry name" value="Fibrillin 2"/>
    <property type="match status" value="2"/>
</dbReference>
<organism evidence="7">
    <name type="scientific">Chromera velia CCMP2878</name>
    <dbReference type="NCBI Taxonomy" id="1169474"/>
    <lineage>
        <taxon>Eukaryota</taxon>
        <taxon>Sar</taxon>
        <taxon>Alveolata</taxon>
        <taxon>Colpodellida</taxon>
        <taxon>Chromeraceae</taxon>
        <taxon>Chromera</taxon>
    </lineage>
</organism>
<dbReference type="SUPFAM" id="SSF57196">
    <property type="entry name" value="EGF/Laminin"/>
    <property type="match status" value="2"/>
</dbReference>
<evidence type="ECO:0000256" key="4">
    <source>
        <dbReference type="ARBA" id="ARBA00023157"/>
    </source>
</evidence>
<sequence>MSWYVTSADVSGTSAASDSNVELILELPCFMNLYEYSVVSRSTGDVSQNPSKAEIFGSNDLTSWTSLGSFSGETSWVHSETKSFFANGAAGPFKYFKFVGQRVNSASDARLLIADVVLTGEPPPDPNECNLNTHNCHGNATCNNTVESFQCSCMDGWMGDGVSCSIQVPPSDIGSAPSWTKDGSVTFGGFHTFSKDYASGECTGTYRVRTDTDWFDNSGATGTLASNEWPPSGAFDNTPGGYTTQTGWAMANSLSCSQTVDCNVQLILETPCSLAVSTFWVQAETGGGPANTPSAMVLSGSSDEGVTWTELGSFSGETGFASSEVRNFTANAALGVFNWFKFFVQRSGQPSGSPTIALMSGVGMYGAPALQCNEATDPQPNSLGENLTRIDGGGQTGFVNDTAIFQYACGNNSVLSAPPAVTFTCTADAPGAATWKGTPPNCTALAATSLPLPPVDIGQGDTWTKDASVTYGGRHTFYKDRSTGICAGRYRVSSNCDWINNSGSSGAFASNERPPSGAFDHILGGVYAYPPNAAVQITTTHQCSGINGPGTADCDIELILEIPCSLSLYAFGVTAAAGASQYRDRAPGKAEMLGSSDGGSTWTSVGSFDSVTVWSEGETKLMAATDASLGPFSHFKFVVKRVAGTATTVVTLSDVLLYSVPATDECSDGTHNCHANATCTDTAGSFTCACNSGFIGNGTDCTALIQLPPSDIGRGDTWTRDAGVTYSGGIYTLYKDYAGSVCPGRYRVRTNSDWANNPGSGSGSFAYNEWTPSGAFDRVEWASDSK</sequence>
<evidence type="ECO:0000256" key="5">
    <source>
        <dbReference type="PROSITE-ProRule" id="PRU00076"/>
    </source>
</evidence>
<keyword evidence="2" id="KW-0732">Signal</keyword>
<dbReference type="PANTHER" id="PTHR24039:SF58">
    <property type="entry name" value="EGF-LIKE DOMAIN-CONTAINING PROTEIN"/>
    <property type="match status" value="1"/>
</dbReference>
<dbReference type="InterPro" id="IPR000742">
    <property type="entry name" value="EGF"/>
</dbReference>
<evidence type="ECO:0000256" key="2">
    <source>
        <dbReference type="ARBA" id="ARBA00022729"/>
    </source>
</evidence>
<reference evidence="7" key="1">
    <citation type="submission" date="2014-11" db="EMBL/GenBank/DDBJ databases">
        <authorList>
            <person name="Otto D Thomas"/>
            <person name="Naeem Raeece"/>
        </authorList>
    </citation>
    <scope>NUCLEOTIDE SEQUENCE</scope>
</reference>
<accession>A0A0G4FVY4</accession>
<dbReference type="CDD" id="cd00054">
    <property type="entry name" value="EGF_CA"/>
    <property type="match status" value="2"/>
</dbReference>
<dbReference type="PROSITE" id="PS01186">
    <property type="entry name" value="EGF_2"/>
    <property type="match status" value="2"/>
</dbReference>
<feature type="domain" description="EGF-like" evidence="6">
    <location>
        <begin position="125"/>
        <end position="165"/>
    </location>
</feature>
<comment type="caution">
    <text evidence="5">Lacks conserved residue(s) required for the propagation of feature annotation.</text>
</comment>
<gene>
    <name evidence="7" type="ORF">Cvel_19037</name>
</gene>
<keyword evidence="1 5" id="KW-0245">EGF-like domain</keyword>
<evidence type="ECO:0000259" key="6">
    <source>
        <dbReference type="PROSITE" id="PS50026"/>
    </source>
</evidence>
<dbReference type="SMART" id="SM00181">
    <property type="entry name" value="EGF"/>
    <property type="match status" value="2"/>
</dbReference>
<dbReference type="InterPro" id="IPR024731">
    <property type="entry name" value="NELL2-like_EGF"/>
</dbReference>
<dbReference type="InterPro" id="IPR001881">
    <property type="entry name" value="EGF-like_Ca-bd_dom"/>
</dbReference>
<dbReference type="PhylomeDB" id="A0A0G4FVY4"/>
<name>A0A0G4FVY4_9ALVE</name>
<dbReference type="AlphaFoldDB" id="A0A0G4FVY4"/>
<feature type="domain" description="EGF-like" evidence="6">
    <location>
        <begin position="662"/>
        <end position="702"/>
    </location>
</feature>
<dbReference type="PROSITE" id="PS50026">
    <property type="entry name" value="EGF_3"/>
    <property type="match status" value="2"/>
</dbReference>
<dbReference type="PROSITE" id="PS01187">
    <property type="entry name" value="EGF_CA"/>
    <property type="match status" value="1"/>
</dbReference>
<dbReference type="InterPro" id="IPR018097">
    <property type="entry name" value="EGF_Ca-bd_CS"/>
</dbReference>
<dbReference type="InterPro" id="IPR008979">
    <property type="entry name" value="Galactose-bd-like_sf"/>
</dbReference>
<dbReference type="Gene3D" id="2.60.120.260">
    <property type="entry name" value="Galactose-binding domain-like"/>
    <property type="match status" value="1"/>
</dbReference>
<dbReference type="InterPro" id="IPR000152">
    <property type="entry name" value="EGF-type_Asp/Asn_hydroxyl_site"/>
</dbReference>
<dbReference type="SMART" id="SM00179">
    <property type="entry name" value="EGF_CA"/>
    <property type="match status" value="2"/>
</dbReference>
<keyword evidence="3" id="KW-0677">Repeat</keyword>
<dbReference type="VEuPathDB" id="CryptoDB:Cvel_19037"/>
<dbReference type="EMBL" id="CDMZ01000677">
    <property type="protein sequence ID" value="CEM19352.1"/>
    <property type="molecule type" value="Genomic_DNA"/>
</dbReference>
<keyword evidence="4" id="KW-1015">Disulfide bond</keyword>
<dbReference type="Gene3D" id="2.10.25.10">
    <property type="entry name" value="Laminin"/>
    <property type="match status" value="2"/>
</dbReference>
<evidence type="ECO:0000256" key="3">
    <source>
        <dbReference type="ARBA" id="ARBA00022737"/>
    </source>
</evidence>
<dbReference type="Pfam" id="PF12947">
    <property type="entry name" value="EGF_3"/>
    <property type="match status" value="2"/>
</dbReference>
<dbReference type="SUPFAM" id="SSF49785">
    <property type="entry name" value="Galactose-binding domain-like"/>
    <property type="match status" value="1"/>
</dbReference>
<protein>
    <recommendedName>
        <fullName evidence="6">EGF-like domain-containing protein</fullName>
    </recommendedName>
</protein>
<evidence type="ECO:0000313" key="7">
    <source>
        <dbReference type="EMBL" id="CEM19352.1"/>
    </source>
</evidence>
<proteinExistence type="predicted"/>
<dbReference type="PANTHER" id="PTHR24039">
    <property type="entry name" value="FIBRILLIN-RELATED"/>
    <property type="match status" value="1"/>
</dbReference>
<evidence type="ECO:0000256" key="1">
    <source>
        <dbReference type="ARBA" id="ARBA00022536"/>
    </source>
</evidence>
<dbReference type="GO" id="GO:0005509">
    <property type="term" value="F:calcium ion binding"/>
    <property type="evidence" value="ECO:0007669"/>
    <property type="project" value="InterPro"/>
</dbReference>
<dbReference type="PROSITE" id="PS00010">
    <property type="entry name" value="ASX_HYDROXYL"/>
    <property type="match status" value="2"/>
</dbReference>